<evidence type="ECO:0000313" key="2">
    <source>
        <dbReference type="EMBL" id="SAK60601.1"/>
    </source>
</evidence>
<dbReference type="EMBL" id="FCOI02000008">
    <property type="protein sequence ID" value="SAK60601.1"/>
    <property type="molecule type" value="Genomic_DNA"/>
</dbReference>
<name>A0A158ARF2_9BURK</name>
<evidence type="ECO:0000313" key="3">
    <source>
        <dbReference type="Proteomes" id="UP000054624"/>
    </source>
</evidence>
<keyword evidence="3" id="KW-1185">Reference proteome</keyword>
<dbReference type="Proteomes" id="UP000054624">
    <property type="component" value="Unassembled WGS sequence"/>
</dbReference>
<accession>A0A158ARF2</accession>
<keyword evidence="1" id="KW-0378">Hydrolase</keyword>
<evidence type="ECO:0000256" key="1">
    <source>
        <dbReference type="ARBA" id="ARBA00022801"/>
    </source>
</evidence>
<organism evidence="2 3">
    <name type="scientific">Caballeronia temeraria</name>
    <dbReference type="NCBI Taxonomy" id="1777137"/>
    <lineage>
        <taxon>Bacteria</taxon>
        <taxon>Pseudomonadati</taxon>
        <taxon>Pseudomonadota</taxon>
        <taxon>Betaproteobacteria</taxon>
        <taxon>Burkholderiales</taxon>
        <taxon>Burkholderiaceae</taxon>
        <taxon>Caballeronia</taxon>
    </lineage>
</organism>
<dbReference type="GO" id="GO:0005975">
    <property type="term" value="P:carbohydrate metabolic process"/>
    <property type="evidence" value="ECO:0007669"/>
    <property type="project" value="InterPro"/>
</dbReference>
<dbReference type="STRING" id="1777137.AWB76_02933"/>
<reference evidence="3" key="1">
    <citation type="submission" date="2016-01" db="EMBL/GenBank/DDBJ databases">
        <authorList>
            <person name="Peeters Charlotte."/>
        </authorList>
    </citation>
    <scope>NUCLEOTIDE SEQUENCE [LARGE SCALE GENOMIC DNA]</scope>
</reference>
<protein>
    <submittedName>
        <fullName evidence="2">Uncharacterized protein</fullName>
    </submittedName>
</protein>
<dbReference type="GO" id="GO:0004553">
    <property type="term" value="F:hydrolase activity, hydrolyzing O-glycosyl compounds"/>
    <property type="evidence" value="ECO:0007669"/>
    <property type="project" value="InterPro"/>
</dbReference>
<proteinExistence type="predicted"/>
<dbReference type="RefSeq" id="WP_061160783.1">
    <property type="nucleotide sequence ID" value="NZ_FCOI02000008.1"/>
</dbReference>
<dbReference type="AlphaFoldDB" id="A0A158ARF2"/>
<dbReference type="SUPFAM" id="SSF52279">
    <property type="entry name" value="Beta-D-glucan exohydrolase, C-terminal domain"/>
    <property type="match status" value="1"/>
</dbReference>
<dbReference type="Gene3D" id="3.40.50.1700">
    <property type="entry name" value="Glycoside hydrolase family 3 C-terminal domain"/>
    <property type="match status" value="1"/>
</dbReference>
<sequence>MSRLGSFDRPVTQTAIDQAGDGAIGEQSAVLLKNTNNLLPFDPEAIRSVALIGQSAYAGKAVSGWLIENGRSFERPRFGVDAILSYGIGGPVHLFAREVSLAALHCDTA</sequence>
<dbReference type="OrthoDB" id="9781691at2"/>
<dbReference type="InterPro" id="IPR036881">
    <property type="entry name" value="Glyco_hydro_3_C_sf"/>
</dbReference>
<gene>
    <name evidence="2" type="ORF">AWB76_02933</name>
</gene>